<feature type="chain" id="PRO_5038538219" evidence="1">
    <location>
        <begin position="21"/>
        <end position="241"/>
    </location>
</feature>
<proteinExistence type="predicted"/>
<dbReference type="InterPro" id="IPR008962">
    <property type="entry name" value="PapD-like_sf"/>
</dbReference>
<dbReference type="Gene3D" id="2.60.40.10">
    <property type="entry name" value="Immunoglobulins"/>
    <property type="match status" value="1"/>
</dbReference>
<feature type="domain" description="Pili assembly chaperone N-terminal" evidence="2">
    <location>
        <begin position="37"/>
        <end position="133"/>
    </location>
</feature>
<dbReference type="SUPFAM" id="SSF49354">
    <property type="entry name" value="PapD-like"/>
    <property type="match status" value="1"/>
</dbReference>
<dbReference type="EMBL" id="JADIMF010000005">
    <property type="protein sequence ID" value="MBO8468225.1"/>
    <property type="molecule type" value="Genomic_DNA"/>
</dbReference>
<dbReference type="PANTHER" id="PTHR30251:SF4">
    <property type="entry name" value="SLR1668 PROTEIN"/>
    <property type="match status" value="1"/>
</dbReference>
<dbReference type="PANTHER" id="PTHR30251">
    <property type="entry name" value="PILUS ASSEMBLY CHAPERONE"/>
    <property type="match status" value="1"/>
</dbReference>
<dbReference type="GO" id="GO:0030288">
    <property type="term" value="C:outer membrane-bounded periplasmic space"/>
    <property type="evidence" value="ECO:0007669"/>
    <property type="project" value="InterPro"/>
</dbReference>
<evidence type="ECO:0000313" key="3">
    <source>
        <dbReference type="EMBL" id="MBO8468225.1"/>
    </source>
</evidence>
<organism evidence="3 4">
    <name type="scientific">Candidatus Ornithospirochaeta stercoravium</name>
    <dbReference type="NCBI Taxonomy" id="2840897"/>
    <lineage>
        <taxon>Bacteria</taxon>
        <taxon>Pseudomonadati</taxon>
        <taxon>Spirochaetota</taxon>
        <taxon>Spirochaetia</taxon>
        <taxon>Spirochaetales</taxon>
        <taxon>Spirochaetaceae</taxon>
        <taxon>Spirochaetaceae incertae sedis</taxon>
        <taxon>Candidatus Ornithospirochaeta</taxon>
    </lineage>
</organism>
<dbReference type="Proteomes" id="UP000810292">
    <property type="component" value="Unassembled WGS sequence"/>
</dbReference>
<comment type="caution">
    <text evidence="3">The sequence shown here is derived from an EMBL/GenBank/DDBJ whole genome shotgun (WGS) entry which is preliminary data.</text>
</comment>
<keyword evidence="1" id="KW-0732">Signal</keyword>
<accession>A0A9D9I9I7</accession>
<dbReference type="InterPro" id="IPR016147">
    <property type="entry name" value="Pili_assmbl_chaperone_N"/>
</dbReference>
<dbReference type="InterPro" id="IPR050643">
    <property type="entry name" value="Periplasmic_pilus_chap"/>
</dbReference>
<sequence>MHKRIAAAFIMLLLPFTLMAYQLSPLNVTYDPTGAGSAKVYTIVNDSDSPIAIEVRAEQRIIDIDGNEANQDGSAYFSIQPNRMIIRPDSTQLVRVQYRGPQTVTKELSFRIISEQIPMPRGAQDAESGQMISFLFVYSTSAYVKPSRIVESVTPSVTATDDGKLEVVLENTGSVHQMLNTLSITLTGDNGEEYVLTEEELAPLAGQNLLTDSRLRTIIDTPSSLADAENITAEISYDFSY</sequence>
<dbReference type="AlphaFoldDB" id="A0A9D9I9I7"/>
<dbReference type="InterPro" id="IPR013783">
    <property type="entry name" value="Ig-like_fold"/>
</dbReference>
<protein>
    <submittedName>
        <fullName evidence="3">Molecular chaperone</fullName>
    </submittedName>
</protein>
<name>A0A9D9I9I7_9SPIO</name>
<evidence type="ECO:0000256" key="1">
    <source>
        <dbReference type="SAM" id="SignalP"/>
    </source>
</evidence>
<dbReference type="GO" id="GO:0071555">
    <property type="term" value="P:cell wall organization"/>
    <property type="evidence" value="ECO:0007669"/>
    <property type="project" value="InterPro"/>
</dbReference>
<evidence type="ECO:0000259" key="2">
    <source>
        <dbReference type="Pfam" id="PF00345"/>
    </source>
</evidence>
<dbReference type="Pfam" id="PF00345">
    <property type="entry name" value="PapD_N"/>
    <property type="match status" value="1"/>
</dbReference>
<gene>
    <name evidence="3" type="ORF">IAA72_00385</name>
</gene>
<feature type="signal peptide" evidence="1">
    <location>
        <begin position="1"/>
        <end position="20"/>
    </location>
</feature>
<evidence type="ECO:0000313" key="4">
    <source>
        <dbReference type="Proteomes" id="UP000810292"/>
    </source>
</evidence>
<reference evidence="3" key="1">
    <citation type="submission" date="2020-10" db="EMBL/GenBank/DDBJ databases">
        <authorList>
            <person name="Gilroy R."/>
        </authorList>
    </citation>
    <scope>NUCLEOTIDE SEQUENCE</scope>
    <source>
        <strain evidence="3">14700</strain>
    </source>
</reference>
<reference evidence="3" key="2">
    <citation type="journal article" date="2021" name="PeerJ">
        <title>Extensive microbial diversity within the chicken gut microbiome revealed by metagenomics and culture.</title>
        <authorList>
            <person name="Gilroy R."/>
            <person name="Ravi A."/>
            <person name="Getino M."/>
            <person name="Pursley I."/>
            <person name="Horton D.L."/>
            <person name="Alikhan N.F."/>
            <person name="Baker D."/>
            <person name="Gharbi K."/>
            <person name="Hall N."/>
            <person name="Watson M."/>
            <person name="Adriaenssens E.M."/>
            <person name="Foster-Nyarko E."/>
            <person name="Jarju S."/>
            <person name="Secka A."/>
            <person name="Antonio M."/>
            <person name="Oren A."/>
            <person name="Chaudhuri R.R."/>
            <person name="La Ragione R."/>
            <person name="Hildebrand F."/>
            <person name="Pallen M.J."/>
        </authorList>
    </citation>
    <scope>NUCLEOTIDE SEQUENCE</scope>
    <source>
        <strain evidence="3">14700</strain>
    </source>
</reference>